<gene>
    <name evidence="9" type="primary">mreD</name>
    <name evidence="9" type="ORF">TPR58_04485</name>
</gene>
<dbReference type="EMBL" id="JBDIZK010000002">
    <property type="protein sequence ID" value="MEN3746414.1"/>
    <property type="molecule type" value="Genomic_DNA"/>
</dbReference>
<accession>A0ABV0B4A3</accession>
<dbReference type="Pfam" id="PF04093">
    <property type="entry name" value="MreD"/>
    <property type="match status" value="1"/>
</dbReference>
<feature type="transmembrane region" description="Helical" evidence="8">
    <location>
        <begin position="144"/>
        <end position="164"/>
    </location>
</feature>
<feature type="transmembrane region" description="Helical" evidence="8">
    <location>
        <begin position="21"/>
        <end position="45"/>
    </location>
</feature>
<dbReference type="Proteomes" id="UP001427805">
    <property type="component" value="Unassembled WGS sequence"/>
</dbReference>
<evidence type="ECO:0000313" key="10">
    <source>
        <dbReference type="Proteomes" id="UP001427805"/>
    </source>
</evidence>
<keyword evidence="4 8" id="KW-0812">Transmembrane</keyword>
<proteinExistence type="inferred from homology"/>
<keyword evidence="7 8" id="KW-0472">Membrane</keyword>
<protein>
    <submittedName>
        <fullName evidence="9">Rod shape-determining protein MreD</fullName>
    </submittedName>
</protein>
<comment type="subcellular location">
    <subcellularLocation>
        <location evidence="1">Cell membrane</location>
        <topology evidence="1">Multi-pass membrane protein</topology>
    </subcellularLocation>
</comment>
<sequence length="171" mass="19368">MRRPAPFIPMGARDGQYRARWLAPLSVMVGSMVTILPFVATFAWLPPFGLIMLLAWRLHRADTLKVWAAVPLGLFDDMFSGQPMGNAMMLWTLCFIMIDVIDTRLVWRDFWHDWLIAAGGIAFCLIAGRLIATDIGAHVETTLLVQILVSTALFPVATRFCAWLDRDFRRS</sequence>
<keyword evidence="3" id="KW-1003">Cell membrane</keyword>
<keyword evidence="5" id="KW-0133">Cell shape</keyword>
<feature type="transmembrane region" description="Helical" evidence="8">
    <location>
        <begin position="114"/>
        <end position="132"/>
    </location>
</feature>
<comment type="similarity">
    <text evidence="2">Belongs to the MreD family.</text>
</comment>
<comment type="caution">
    <text evidence="9">The sequence shown here is derived from an EMBL/GenBank/DDBJ whole genome shotgun (WGS) entry which is preliminary data.</text>
</comment>
<evidence type="ECO:0000256" key="4">
    <source>
        <dbReference type="ARBA" id="ARBA00022692"/>
    </source>
</evidence>
<keyword evidence="10" id="KW-1185">Reference proteome</keyword>
<feature type="transmembrane region" description="Helical" evidence="8">
    <location>
        <begin position="88"/>
        <end position="107"/>
    </location>
</feature>
<dbReference type="InterPro" id="IPR007227">
    <property type="entry name" value="Cell_shape_determining_MreD"/>
</dbReference>
<evidence type="ECO:0000256" key="3">
    <source>
        <dbReference type="ARBA" id="ARBA00022475"/>
    </source>
</evidence>
<evidence type="ECO:0000313" key="9">
    <source>
        <dbReference type="EMBL" id="MEN3746414.1"/>
    </source>
</evidence>
<evidence type="ECO:0000256" key="6">
    <source>
        <dbReference type="ARBA" id="ARBA00022989"/>
    </source>
</evidence>
<organism evidence="9 10">
    <name type="scientific">Sphingomonas rustica</name>
    <dbReference type="NCBI Taxonomy" id="3103142"/>
    <lineage>
        <taxon>Bacteria</taxon>
        <taxon>Pseudomonadati</taxon>
        <taxon>Pseudomonadota</taxon>
        <taxon>Alphaproteobacteria</taxon>
        <taxon>Sphingomonadales</taxon>
        <taxon>Sphingomonadaceae</taxon>
        <taxon>Sphingomonas</taxon>
    </lineage>
</organism>
<evidence type="ECO:0000256" key="2">
    <source>
        <dbReference type="ARBA" id="ARBA00007776"/>
    </source>
</evidence>
<dbReference type="RefSeq" id="WP_346245416.1">
    <property type="nucleotide sequence ID" value="NZ_JBDIZK010000002.1"/>
</dbReference>
<reference evidence="9 10" key="1">
    <citation type="submission" date="2024-05" db="EMBL/GenBank/DDBJ databases">
        <title>Sphingomonas sp. HF-S3 16S ribosomal RNA gene Genome sequencing and assembly.</title>
        <authorList>
            <person name="Lee H."/>
        </authorList>
    </citation>
    <scope>NUCLEOTIDE SEQUENCE [LARGE SCALE GENOMIC DNA]</scope>
    <source>
        <strain evidence="9 10">HF-S3</strain>
    </source>
</reference>
<evidence type="ECO:0000256" key="7">
    <source>
        <dbReference type="ARBA" id="ARBA00023136"/>
    </source>
</evidence>
<name>A0ABV0B4A3_9SPHN</name>
<evidence type="ECO:0000256" key="8">
    <source>
        <dbReference type="SAM" id="Phobius"/>
    </source>
</evidence>
<keyword evidence="6 8" id="KW-1133">Transmembrane helix</keyword>
<evidence type="ECO:0000256" key="5">
    <source>
        <dbReference type="ARBA" id="ARBA00022960"/>
    </source>
</evidence>
<evidence type="ECO:0000256" key="1">
    <source>
        <dbReference type="ARBA" id="ARBA00004651"/>
    </source>
</evidence>